<accession>A0ABQ6HYR6</accession>
<reference evidence="4" key="1">
    <citation type="journal article" date="2019" name="Int. J. Syst. Evol. Microbiol.">
        <title>The Global Catalogue of Microorganisms (GCM) 10K type strain sequencing project: providing services to taxonomists for standard genome sequencing and annotation.</title>
        <authorList>
            <consortium name="The Broad Institute Genomics Platform"/>
            <consortium name="The Broad Institute Genome Sequencing Center for Infectious Disease"/>
            <person name="Wu L."/>
            <person name="Ma J."/>
        </authorList>
    </citation>
    <scope>NUCLEOTIDE SEQUENCE [LARGE SCALE GENOMIC DNA]</scope>
    <source>
        <strain evidence="4">NBRC 106348</strain>
    </source>
</reference>
<feature type="chain" id="PRO_5047519500" evidence="2">
    <location>
        <begin position="30"/>
        <end position="339"/>
    </location>
</feature>
<feature type="compositionally biased region" description="Polar residues" evidence="1">
    <location>
        <begin position="314"/>
        <end position="323"/>
    </location>
</feature>
<sequence length="339" mass="35050">MASRRRGTAVRTTLTLALGALLLAGCDTASGVADPVATPVPDAVVQDGVTCPLPENGTGTPTPTLPEAGRVPDGFTAVAAVECPVNATVTDADGLWSVVEEVRYSGDLTRLLAALSEPDDALPPNVACAAYAELVPPLWLVDARGRAILAHWPLDECSHTKAGVAGALHDLTVASRKTTKVRLITPRAALDAACETGWKLEPPSSHATTAPPDAPSTAVDAVRVCRYDVDPAQEIDIADGTPIAVGTFSSGGELVGDDVARALALPGEGPLAPSCTTEPTRFAVLLPVLGEDTGNPVWVELDGCRRTWTEESTPRTAPPSCSRSWPADPCPATPPRRAA</sequence>
<keyword evidence="4" id="KW-1185">Reference proteome</keyword>
<feature type="signal peptide" evidence="2">
    <location>
        <begin position="1"/>
        <end position="29"/>
    </location>
</feature>
<comment type="caution">
    <text evidence="3">The sequence shown here is derived from an EMBL/GenBank/DDBJ whole genome shotgun (WGS) entry which is preliminary data.</text>
</comment>
<evidence type="ECO:0000256" key="1">
    <source>
        <dbReference type="SAM" id="MobiDB-lite"/>
    </source>
</evidence>
<proteinExistence type="predicted"/>
<dbReference type="RefSeq" id="WP_284292606.1">
    <property type="nucleotide sequence ID" value="NZ_BSUK01000001.1"/>
</dbReference>
<gene>
    <name evidence="3" type="ORF">GCM10025864_13940</name>
</gene>
<dbReference type="EMBL" id="BSUK01000001">
    <property type="protein sequence ID" value="GMA23635.1"/>
    <property type="molecule type" value="Genomic_DNA"/>
</dbReference>
<dbReference type="PROSITE" id="PS51257">
    <property type="entry name" value="PROKAR_LIPOPROTEIN"/>
    <property type="match status" value="1"/>
</dbReference>
<evidence type="ECO:0000256" key="2">
    <source>
        <dbReference type="SAM" id="SignalP"/>
    </source>
</evidence>
<feature type="region of interest" description="Disordered" evidence="1">
    <location>
        <begin position="309"/>
        <end position="339"/>
    </location>
</feature>
<dbReference type="Proteomes" id="UP001157091">
    <property type="component" value="Unassembled WGS sequence"/>
</dbReference>
<feature type="compositionally biased region" description="Pro residues" evidence="1">
    <location>
        <begin position="328"/>
        <end position="339"/>
    </location>
</feature>
<name>A0ABQ6HYR6_9MICO</name>
<evidence type="ECO:0000313" key="3">
    <source>
        <dbReference type="EMBL" id="GMA23635.1"/>
    </source>
</evidence>
<evidence type="ECO:0000313" key="4">
    <source>
        <dbReference type="Proteomes" id="UP001157091"/>
    </source>
</evidence>
<keyword evidence="2" id="KW-0732">Signal</keyword>
<protein>
    <submittedName>
        <fullName evidence="3">Uncharacterized protein</fullName>
    </submittedName>
</protein>
<organism evidence="3 4">
    <name type="scientific">Luteimicrobium album</name>
    <dbReference type="NCBI Taxonomy" id="1054550"/>
    <lineage>
        <taxon>Bacteria</taxon>
        <taxon>Bacillati</taxon>
        <taxon>Actinomycetota</taxon>
        <taxon>Actinomycetes</taxon>
        <taxon>Micrococcales</taxon>
        <taxon>Luteimicrobium</taxon>
    </lineage>
</organism>